<name>M5S5R3_9BACT</name>
<proteinExistence type="predicted"/>
<evidence type="ECO:0000313" key="1">
    <source>
        <dbReference type="EMBL" id="EMI21539.1"/>
    </source>
</evidence>
<organism evidence="1 2">
    <name type="scientific">Rhodopirellula maiorica SM1</name>
    <dbReference type="NCBI Taxonomy" id="1265738"/>
    <lineage>
        <taxon>Bacteria</taxon>
        <taxon>Pseudomonadati</taxon>
        <taxon>Planctomycetota</taxon>
        <taxon>Planctomycetia</taxon>
        <taxon>Pirellulales</taxon>
        <taxon>Pirellulaceae</taxon>
        <taxon>Novipirellula</taxon>
    </lineage>
</organism>
<sequence length="93" mass="10266">MFPGSFVGEFSKLTNQFLKDVPHLLIADDLRMKVDVGELLGDHVQQIGFAQTVNLGVKVEALEDIADGGRERLDVRVHVLGDVVLIAHQLFDV</sequence>
<accession>M5S5R3</accession>
<evidence type="ECO:0000313" key="2">
    <source>
        <dbReference type="Proteomes" id="UP000011991"/>
    </source>
</evidence>
<reference evidence="1 2" key="1">
    <citation type="journal article" date="2013" name="Mar. Genomics">
        <title>Expression of sulfatases in Rhodopirellula baltica and the diversity of sulfatases in the genus Rhodopirellula.</title>
        <authorList>
            <person name="Wegner C.E."/>
            <person name="Richter-Heitmann T."/>
            <person name="Klindworth A."/>
            <person name="Klockow C."/>
            <person name="Richter M."/>
            <person name="Achstetter T."/>
            <person name="Glockner F.O."/>
            <person name="Harder J."/>
        </authorList>
    </citation>
    <scope>NUCLEOTIDE SEQUENCE [LARGE SCALE GENOMIC DNA]</scope>
    <source>
        <strain evidence="1 2">SM1</strain>
    </source>
</reference>
<comment type="caution">
    <text evidence="1">The sequence shown here is derived from an EMBL/GenBank/DDBJ whole genome shotgun (WGS) entry which is preliminary data.</text>
</comment>
<gene>
    <name evidence="1" type="ORF">RMSM_01539</name>
</gene>
<dbReference type="AlphaFoldDB" id="M5S5R3"/>
<protein>
    <submittedName>
        <fullName evidence="1">Uncharacterized protein</fullName>
    </submittedName>
</protein>
<dbReference type="EMBL" id="ANOG01000234">
    <property type="protein sequence ID" value="EMI21539.1"/>
    <property type="molecule type" value="Genomic_DNA"/>
</dbReference>
<keyword evidence="2" id="KW-1185">Reference proteome</keyword>
<dbReference type="Proteomes" id="UP000011991">
    <property type="component" value="Unassembled WGS sequence"/>
</dbReference>